<sequence length="170" mass="19055">MILNLYRTIKQISNYLGRIRYPRSRMLVYSFVSITGGVILSNSSEAAELPILSVTAILFGFTINAVVMLGNSSEHYLSEETAHIEELRKYYKKSLHISIHTLGIGITTIVIVGLYKLFPDLNIILTQIPLMGNPIEIELVGMTTYTLVIYYLLVFSIVIASAAELVKIRI</sequence>
<keyword evidence="1" id="KW-0472">Membrane</keyword>
<dbReference type="RefSeq" id="WP_276280904.1">
    <property type="nucleotide sequence ID" value="NZ_CP119809.1"/>
</dbReference>
<evidence type="ECO:0000313" key="2">
    <source>
        <dbReference type="EMBL" id="MFC7081176.1"/>
    </source>
</evidence>
<dbReference type="Proteomes" id="UP001596407">
    <property type="component" value="Unassembled WGS sequence"/>
</dbReference>
<reference evidence="2 3" key="1">
    <citation type="journal article" date="2019" name="Int. J. Syst. Evol. Microbiol.">
        <title>The Global Catalogue of Microorganisms (GCM) 10K type strain sequencing project: providing services to taxonomists for standard genome sequencing and annotation.</title>
        <authorList>
            <consortium name="The Broad Institute Genomics Platform"/>
            <consortium name="The Broad Institute Genome Sequencing Center for Infectious Disease"/>
            <person name="Wu L."/>
            <person name="Ma J."/>
        </authorList>
    </citation>
    <scope>NUCLEOTIDE SEQUENCE [LARGE SCALE GENOMIC DNA]</scope>
    <source>
        <strain evidence="2 3">DT72</strain>
    </source>
</reference>
<dbReference type="EMBL" id="JBHSZH010000005">
    <property type="protein sequence ID" value="MFC7081176.1"/>
    <property type="molecule type" value="Genomic_DNA"/>
</dbReference>
<evidence type="ECO:0000256" key="1">
    <source>
        <dbReference type="SAM" id="Phobius"/>
    </source>
</evidence>
<gene>
    <name evidence="2" type="ORF">ACFQJ6_14790</name>
</gene>
<keyword evidence="1" id="KW-0812">Transmembrane</keyword>
<name>A0ABD5WKW8_9EURY</name>
<comment type="caution">
    <text evidence="2">The sequence shown here is derived from an EMBL/GenBank/DDBJ whole genome shotgun (WGS) entry which is preliminary data.</text>
</comment>
<feature type="transmembrane region" description="Helical" evidence="1">
    <location>
        <begin position="49"/>
        <end position="69"/>
    </location>
</feature>
<dbReference type="AlphaFoldDB" id="A0ABD5WKW8"/>
<evidence type="ECO:0000313" key="3">
    <source>
        <dbReference type="Proteomes" id="UP001596407"/>
    </source>
</evidence>
<keyword evidence="1" id="KW-1133">Transmembrane helix</keyword>
<proteinExistence type="predicted"/>
<organism evidence="2 3">
    <name type="scientific">Halorussus caseinilyticus</name>
    <dbReference type="NCBI Taxonomy" id="3034025"/>
    <lineage>
        <taxon>Archaea</taxon>
        <taxon>Methanobacteriati</taxon>
        <taxon>Methanobacteriota</taxon>
        <taxon>Stenosarchaea group</taxon>
        <taxon>Halobacteria</taxon>
        <taxon>Halobacteriales</taxon>
        <taxon>Haladaptataceae</taxon>
        <taxon>Halorussus</taxon>
    </lineage>
</organism>
<accession>A0ABD5WKW8</accession>
<dbReference type="GeneID" id="79302080"/>
<feature type="transmembrane region" description="Helical" evidence="1">
    <location>
        <begin position="148"/>
        <end position="166"/>
    </location>
</feature>
<feature type="transmembrane region" description="Helical" evidence="1">
    <location>
        <begin position="97"/>
        <end position="118"/>
    </location>
</feature>
<feature type="transmembrane region" description="Helical" evidence="1">
    <location>
        <begin position="26"/>
        <end position="43"/>
    </location>
</feature>
<evidence type="ECO:0008006" key="4">
    <source>
        <dbReference type="Google" id="ProtNLM"/>
    </source>
</evidence>
<protein>
    <recommendedName>
        <fullName evidence="4">ABC transporter permease</fullName>
    </recommendedName>
</protein>
<keyword evidence="3" id="KW-1185">Reference proteome</keyword>